<dbReference type="NCBIfam" id="NF002006">
    <property type="entry name" value="PRK00805.1"/>
    <property type="match status" value="1"/>
</dbReference>
<dbReference type="EC" id="2.5.1.46" evidence="9"/>
<dbReference type="FunFam" id="3.40.910.10:FF:000006">
    <property type="entry name" value="Probable deoxyhypusine synthase"/>
    <property type="match status" value="1"/>
</dbReference>
<reference evidence="10 11" key="1">
    <citation type="submission" date="2014-07" db="EMBL/GenBank/DDBJ databases">
        <title>Methanogenic archaea and the global carbon cycle.</title>
        <authorList>
            <person name="Henriksen J.R."/>
            <person name="Luke J."/>
            <person name="Reinhart S."/>
            <person name="Benedict M.N."/>
            <person name="Youngblut N.D."/>
            <person name="Metcalf M.E."/>
            <person name="Whitaker R.J."/>
            <person name="Metcalf W.W."/>
        </authorList>
    </citation>
    <scope>NUCLEOTIDE SEQUENCE [LARGE SCALE GENOMIC DNA]</scope>
    <source>
        <strain evidence="10 11">T4/M</strain>
    </source>
</reference>
<keyword evidence="11" id="KW-1185">Reference proteome</keyword>
<evidence type="ECO:0000256" key="6">
    <source>
        <dbReference type="ARBA" id="ARBA00022679"/>
    </source>
</evidence>
<proteinExistence type="inferred from homology"/>
<dbReference type="HOGENOM" id="CLU_039781_1_0_2"/>
<name>A0A0E3P386_9EURY</name>
<dbReference type="OrthoDB" id="17730at2157"/>
<comment type="function">
    <text evidence="3 9">Catalyzes the NAD-dependent oxidative cleavage of spermidine and the subsequent transfer of the butylamine moiety of spermidine to the epsilon-amino group of a specific lysine residue of the eIF-5A precursor protein to form the intermediate deoxyhypusine residue.</text>
</comment>
<dbReference type="InterPro" id="IPR022899">
    <property type="entry name" value="Deoxyhypus_synthase_arc"/>
</dbReference>
<dbReference type="NCBIfam" id="TIGR00321">
    <property type="entry name" value="dhys"/>
    <property type="match status" value="1"/>
</dbReference>
<dbReference type="GO" id="GO:0034038">
    <property type="term" value="F:deoxyhypusine synthase activity"/>
    <property type="evidence" value="ECO:0007669"/>
    <property type="project" value="UniProtKB-UniRule"/>
</dbReference>
<evidence type="ECO:0000256" key="2">
    <source>
        <dbReference type="ARBA" id="ARBA00001911"/>
    </source>
</evidence>
<evidence type="ECO:0000313" key="10">
    <source>
        <dbReference type="EMBL" id="AKB27924.1"/>
    </source>
</evidence>
<protein>
    <recommendedName>
        <fullName evidence="9">Probable deoxyhypusine synthase</fullName>
        <shortName evidence="9">DHS</shortName>
        <ecNumber evidence="9">2.5.1.46</ecNumber>
    </recommendedName>
</protein>
<evidence type="ECO:0000256" key="5">
    <source>
        <dbReference type="ARBA" id="ARBA00009892"/>
    </source>
</evidence>
<dbReference type="PATRIC" id="fig|1434120.4.peg.1531"/>
<dbReference type="HAMAP" id="MF_00153">
    <property type="entry name" value="DHS"/>
    <property type="match status" value="1"/>
</dbReference>
<dbReference type="PANTHER" id="PTHR11703">
    <property type="entry name" value="DEOXYHYPUSINE SYNTHASE"/>
    <property type="match status" value="1"/>
</dbReference>
<comment type="similarity">
    <text evidence="5 9">Belongs to the deoxyhypusine synthase family.</text>
</comment>
<evidence type="ECO:0000256" key="3">
    <source>
        <dbReference type="ARBA" id="ARBA00002823"/>
    </source>
</evidence>
<comment type="cofactor">
    <cofactor evidence="2 9">
        <name>NAD(+)</name>
        <dbReference type="ChEBI" id="CHEBI:57540"/>
    </cofactor>
</comment>
<evidence type="ECO:0000313" key="11">
    <source>
        <dbReference type="Proteomes" id="UP000033111"/>
    </source>
</evidence>
<dbReference type="InterPro" id="IPR029035">
    <property type="entry name" value="DHS-like_NAD/FAD-binding_dom"/>
</dbReference>
<dbReference type="GO" id="GO:0005737">
    <property type="term" value="C:cytoplasm"/>
    <property type="evidence" value="ECO:0007669"/>
    <property type="project" value="TreeGrafter"/>
</dbReference>
<comment type="pathway">
    <text evidence="4 9">Protein modification; eIF5A hypusination.</text>
</comment>
<dbReference type="AlphaFoldDB" id="A0A0E3P386"/>
<dbReference type="GeneID" id="24860004"/>
<keyword evidence="8 9" id="KW-0386">Hypusine biosynthesis</keyword>
<dbReference type="InterPro" id="IPR036982">
    <property type="entry name" value="Deoxyhypusine_synthase_sf"/>
</dbReference>
<dbReference type="Proteomes" id="UP000033111">
    <property type="component" value="Chromosome"/>
</dbReference>
<evidence type="ECO:0000256" key="7">
    <source>
        <dbReference type="ARBA" id="ARBA00023027"/>
    </source>
</evidence>
<dbReference type="Gene3D" id="3.40.910.10">
    <property type="entry name" value="Deoxyhypusine synthase"/>
    <property type="match status" value="1"/>
</dbReference>
<dbReference type="Pfam" id="PF01916">
    <property type="entry name" value="DS"/>
    <property type="match status" value="1"/>
</dbReference>
<keyword evidence="6 9" id="KW-0808">Transferase</keyword>
<evidence type="ECO:0000256" key="1">
    <source>
        <dbReference type="ARBA" id="ARBA00000952"/>
    </source>
</evidence>
<dbReference type="RefSeq" id="WP_048170927.1">
    <property type="nucleotide sequence ID" value="NZ_CP009506.1"/>
</dbReference>
<dbReference type="SUPFAM" id="SSF52467">
    <property type="entry name" value="DHS-like NAD/FAD-binding domain"/>
    <property type="match status" value="1"/>
</dbReference>
<keyword evidence="7 9" id="KW-0520">NAD</keyword>
<dbReference type="InterPro" id="IPR002773">
    <property type="entry name" value="Deoxyhypusine_synthase"/>
</dbReference>
<evidence type="ECO:0000256" key="8">
    <source>
        <dbReference type="ARBA" id="ARBA00023256"/>
    </source>
</evidence>
<organism evidence="10 11">
    <name type="scientific">Methanosarcina siciliae T4/M</name>
    <dbReference type="NCBI Taxonomy" id="1434120"/>
    <lineage>
        <taxon>Archaea</taxon>
        <taxon>Methanobacteriati</taxon>
        <taxon>Methanobacteriota</taxon>
        <taxon>Stenosarchaea group</taxon>
        <taxon>Methanomicrobia</taxon>
        <taxon>Methanosarcinales</taxon>
        <taxon>Methanosarcinaceae</taxon>
        <taxon>Methanosarcina</taxon>
    </lineage>
</organism>
<sequence>MHHNVFTNNPTVPIDVKDRSVSELMDGMLRTGFQGRKLAESVQAWYNMLKEKNTTVFMGLSGAMVPAGMRRVISHMIRERMIDCLVSTGANLFHDCHEALGRKHYVGSHLADDEKLFEQGVDRIYDVFAVEEEFRTADNLIADFAPEIGEITCSSREFMYLLGKELVRRGAAEDSIVVSAYRYNVPIFVPALSDSSIGIGLTIARRKGLKLEIDQIKDVDEITQIVEKSERTGVVYVGGGVPKNFIQQTEVIASILGMDIGGHDYAIQYTSDSPHWGGLSGCTFDEAVSWGKIAPQAKKVQVFVDATIALPIVAHALHEKTHNLKRIAPVFSWDGPEGLDIDYKEA</sequence>
<dbReference type="PANTHER" id="PTHR11703:SF2">
    <property type="entry name" value="DEOXYHYPUSINE SYNTHASE-LIKE PROTEIN"/>
    <property type="match status" value="1"/>
</dbReference>
<gene>
    <name evidence="9" type="primary">dys</name>
    <name evidence="10" type="ORF">MSSIT_1205</name>
</gene>
<comment type="catalytic activity">
    <reaction evidence="1 9">
        <text>[eIF5A protein]-L-lysine + spermidine = [eIF5A protein]-deoxyhypusine + propane-1,3-diamine</text>
        <dbReference type="Rhea" id="RHEA:33299"/>
        <dbReference type="Rhea" id="RHEA-COMP:10143"/>
        <dbReference type="Rhea" id="RHEA-COMP:10144"/>
        <dbReference type="ChEBI" id="CHEBI:29969"/>
        <dbReference type="ChEBI" id="CHEBI:57484"/>
        <dbReference type="ChEBI" id="CHEBI:57834"/>
        <dbReference type="ChEBI" id="CHEBI:82657"/>
        <dbReference type="EC" id="2.5.1.46"/>
    </reaction>
</comment>
<dbReference type="EMBL" id="CP009506">
    <property type="protein sequence ID" value="AKB27924.1"/>
    <property type="molecule type" value="Genomic_DNA"/>
</dbReference>
<evidence type="ECO:0000256" key="9">
    <source>
        <dbReference type="HAMAP-Rule" id="MF_00153"/>
    </source>
</evidence>
<dbReference type="KEGG" id="msw:MSSIT_1205"/>
<accession>A0A0E3P386</accession>
<feature type="active site" description="Nucleophile" evidence="9">
    <location>
        <position position="292"/>
    </location>
</feature>
<dbReference type="UniPathway" id="UPA00354"/>
<evidence type="ECO:0000256" key="4">
    <source>
        <dbReference type="ARBA" id="ARBA00005041"/>
    </source>
</evidence>